<dbReference type="Pfam" id="PF00353">
    <property type="entry name" value="HemolysinCabind"/>
    <property type="match status" value="1"/>
</dbReference>
<sequence length="189" mass="18748">MNLGISRRTGFRALATGALLVVSAVATTAAPAQAQALTNVTAIGGKLSVNAGDVGDNITINVENGALVVRNFNDTIIAGSFTCTNVDARTVRCNSAGITNILVNAQGGADTVTNNTALQSRVFLGPGGDVFAGGSARDFVNGDGGSDLLDGNGGDDILIGDAGISDRAVGDAGTDLCTAETESLCEGDA</sequence>
<name>A0A841D4E3_PLAVE</name>
<evidence type="ECO:0000256" key="1">
    <source>
        <dbReference type="SAM" id="SignalP"/>
    </source>
</evidence>
<reference evidence="2 3" key="1">
    <citation type="submission" date="2020-08" db="EMBL/GenBank/DDBJ databases">
        <title>Genomic Encyclopedia of Type Strains, Phase III (KMG-III): the genomes of soil and plant-associated and newly described type strains.</title>
        <authorList>
            <person name="Whitman W."/>
        </authorList>
    </citation>
    <scope>NUCLEOTIDE SEQUENCE [LARGE SCALE GENOMIC DNA]</scope>
    <source>
        <strain evidence="2 3">CECT 3303</strain>
    </source>
</reference>
<keyword evidence="1" id="KW-0732">Signal</keyword>
<dbReference type="PROSITE" id="PS51318">
    <property type="entry name" value="TAT"/>
    <property type="match status" value="1"/>
</dbReference>
<accession>A0A841D4E3</accession>
<comment type="caution">
    <text evidence="2">The sequence shown here is derived from an EMBL/GenBank/DDBJ whole genome shotgun (WGS) entry which is preliminary data.</text>
</comment>
<gene>
    <name evidence="2" type="ORF">FHS22_002309</name>
</gene>
<evidence type="ECO:0000313" key="2">
    <source>
        <dbReference type="EMBL" id="MBB5963035.1"/>
    </source>
</evidence>
<dbReference type="InterPro" id="IPR006311">
    <property type="entry name" value="TAT_signal"/>
</dbReference>
<dbReference type="EMBL" id="JACHJJ010000006">
    <property type="protein sequence ID" value="MBB5963035.1"/>
    <property type="molecule type" value="Genomic_DNA"/>
</dbReference>
<dbReference type="GO" id="GO:0005509">
    <property type="term" value="F:calcium ion binding"/>
    <property type="evidence" value="ECO:0007669"/>
    <property type="project" value="InterPro"/>
</dbReference>
<dbReference type="InterPro" id="IPR001343">
    <property type="entry name" value="Hemolysn_Ca-bd"/>
</dbReference>
<dbReference type="RefSeq" id="WP_184940904.1">
    <property type="nucleotide sequence ID" value="NZ_BAAAWZ010000001.1"/>
</dbReference>
<dbReference type="InterPro" id="IPR011049">
    <property type="entry name" value="Serralysin-like_metalloprot_C"/>
</dbReference>
<dbReference type="Proteomes" id="UP000562352">
    <property type="component" value="Unassembled WGS sequence"/>
</dbReference>
<dbReference type="Gene3D" id="2.150.10.10">
    <property type="entry name" value="Serralysin-like metalloprotease, C-terminal"/>
    <property type="match status" value="1"/>
</dbReference>
<feature type="signal peptide" evidence="1">
    <location>
        <begin position="1"/>
        <end position="34"/>
    </location>
</feature>
<evidence type="ECO:0000313" key="3">
    <source>
        <dbReference type="Proteomes" id="UP000562352"/>
    </source>
</evidence>
<proteinExistence type="predicted"/>
<keyword evidence="3" id="KW-1185">Reference proteome</keyword>
<protein>
    <submittedName>
        <fullName evidence="2">Ca2+-binding RTX toxin-like protein</fullName>
    </submittedName>
</protein>
<organism evidence="2 3">
    <name type="scientific">Planomonospora venezuelensis</name>
    <dbReference type="NCBI Taxonomy" id="1999"/>
    <lineage>
        <taxon>Bacteria</taxon>
        <taxon>Bacillati</taxon>
        <taxon>Actinomycetota</taxon>
        <taxon>Actinomycetes</taxon>
        <taxon>Streptosporangiales</taxon>
        <taxon>Streptosporangiaceae</taxon>
        <taxon>Planomonospora</taxon>
    </lineage>
</organism>
<dbReference type="SUPFAM" id="SSF51120">
    <property type="entry name" value="beta-Roll"/>
    <property type="match status" value="1"/>
</dbReference>
<dbReference type="AlphaFoldDB" id="A0A841D4E3"/>
<feature type="chain" id="PRO_5032315701" evidence="1">
    <location>
        <begin position="35"/>
        <end position="189"/>
    </location>
</feature>